<sequence>MINRDDLGSWLDGPPAAQVYPGQRLGRPDTGPGSVARFGPRLLAILIDWLIALGLAALLVPYDLQNLVAIWIWFGLSAVAVGFTGHSLGHFIMGMQVQTMDGYAPGLWRGIIRCALIVPVIPALIMDSDQRGLQDRAVGTILVKIR</sequence>
<protein>
    <submittedName>
        <fullName evidence="2">RDD family protein</fullName>
    </submittedName>
</protein>
<feature type="transmembrane region" description="Helical" evidence="1">
    <location>
        <begin position="42"/>
        <end position="60"/>
    </location>
</feature>
<dbReference type="RefSeq" id="WP_119932252.1">
    <property type="nucleotide sequence ID" value="NZ_JAAVUN010000003.1"/>
</dbReference>
<comment type="caution">
    <text evidence="2">The sequence shown here is derived from an EMBL/GenBank/DDBJ whole genome shotgun (WGS) entry which is preliminary data.</text>
</comment>
<organism evidence="2 3">
    <name type="scientific">Kocuria subflava</name>
    <dbReference type="NCBI Taxonomy" id="1736139"/>
    <lineage>
        <taxon>Bacteria</taxon>
        <taxon>Bacillati</taxon>
        <taxon>Actinomycetota</taxon>
        <taxon>Actinomycetes</taxon>
        <taxon>Micrococcales</taxon>
        <taxon>Micrococcaceae</taxon>
        <taxon>Kocuria</taxon>
    </lineage>
</organism>
<proteinExistence type="predicted"/>
<keyword evidence="1" id="KW-0472">Membrane</keyword>
<dbReference type="EMBL" id="JAAVUN010000003">
    <property type="protein sequence ID" value="NKE08905.1"/>
    <property type="molecule type" value="Genomic_DNA"/>
</dbReference>
<dbReference type="InterPro" id="IPR016795">
    <property type="entry name" value="UCP021697"/>
</dbReference>
<gene>
    <name evidence="2" type="ORF">GTW58_02855</name>
</gene>
<dbReference type="PANTHER" id="PTHR36115">
    <property type="entry name" value="PROLINE-RICH ANTIGEN HOMOLOG-RELATED"/>
    <property type="match status" value="1"/>
</dbReference>
<accession>A0A846TX81</accession>
<dbReference type="InterPro" id="IPR051791">
    <property type="entry name" value="Pra-immunoreactive"/>
</dbReference>
<feature type="transmembrane region" description="Helical" evidence="1">
    <location>
        <begin position="106"/>
        <end position="126"/>
    </location>
</feature>
<keyword evidence="1" id="KW-1133">Transmembrane helix</keyword>
<reference evidence="2 3" key="1">
    <citation type="submission" date="2020-02" db="EMBL/GenBank/DDBJ databases">
        <authorList>
            <person name="Sun Q."/>
        </authorList>
    </citation>
    <scope>NUCLEOTIDE SEQUENCE [LARGE SCALE GENOMIC DNA]</scope>
    <source>
        <strain evidence="2 3">YIM 13062</strain>
    </source>
</reference>
<keyword evidence="3" id="KW-1185">Reference proteome</keyword>
<name>A0A846TX81_9MICC</name>
<dbReference type="Proteomes" id="UP000521379">
    <property type="component" value="Unassembled WGS sequence"/>
</dbReference>
<feature type="transmembrane region" description="Helical" evidence="1">
    <location>
        <begin position="67"/>
        <end position="86"/>
    </location>
</feature>
<evidence type="ECO:0000313" key="2">
    <source>
        <dbReference type="EMBL" id="NKE08905.1"/>
    </source>
</evidence>
<dbReference type="PANTHER" id="PTHR36115:SF6">
    <property type="entry name" value="PROLINE-RICH ANTIGEN HOMOLOG"/>
    <property type="match status" value="1"/>
</dbReference>
<keyword evidence="1" id="KW-0812">Transmembrane</keyword>
<dbReference type="AlphaFoldDB" id="A0A846TX81"/>
<evidence type="ECO:0000313" key="3">
    <source>
        <dbReference type="Proteomes" id="UP000521379"/>
    </source>
</evidence>
<evidence type="ECO:0000256" key="1">
    <source>
        <dbReference type="SAM" id="Phobius"/>
    </source>
</evidence>
<dbReference type="PIRSF" id="PIRSF021697">
    <property type="entry name" value="UCP021697"/>
    <property type="match status" value="1"/>
</dbReference>